<dbReference type="CDD" id="cd00303">
    <property type="entry name" value="retropepsin_like"/>
    <property type="match status" value="1"/>
</dbReference>
<dbReference type="PANTHER" id="PTHR15503">
    <property type="entry name" value="LDOC1 RELATED"/>
    <property type="match status" value="1"/>
</dbReference>
<dbReference type="RefSeq" id="XP_027351148.1">
    <property type="nucleotide sequence ID" value="XM_027495347.1"/>
</dbReference>
<reference evidence="2" key="2">
    <citation type="submission" date="2025-08" db="UniProtKB">
        <authorList>
            <consortium name="RefSeq"/>
        </authorList>
    </citation>
    <scope>IDENTIFICATION</scope>
    <source>
        <tissue evidence="2">Young leaves</tissue>
    </source>
</reference>
<protein>
    <submittedName>
        <fullName evidence="2">Uncharacterized protein LOC113862252</fullName>
    </submittedName>
</protein>
<dbReference type="GeneID" id="113862252"/>
<dbReference type="InterPro" id="IPR021109">
    <property type="entry name" value="Peptidase_aspartic_dom_sf"/>
</dbReference>
<dbReference type="KEGG" id="aprc:113862252"/>
<name>A0A8B8L6Z2_ABRPR</name>
<dbReference type="PANTHER" id="PTHR15503:SF45">
    <property type="entry name" value="RNA-DIRECTED DNA POLYMERASE HOMOLOG"/>
    <property type="match status" value="1"/>
</dbReference>
<dbReference type="InterPro" id="IPR032567">
    <property type="entry name" value="RTL1-rel"/>
</dbReference>
<gene>
    <name evidence="2" type="primary">LOC113862252</name>
</gene>
<evidence type="ECO:0000313" key="2">
    <source>
        <dbReference type="RefSeq" id="XP_027351148.1"/>
    </source>
</evidence>
<proteinExistence type="predicted"/>
<reference evidence="1" key="1">
    <citation type="journal article" date="2019" name="Toxins">
        <title>Detection of Abrin-Like and Prepropulchellin-Like Toxin Genes and Transcripts Using Whole Genome Sequencing and Full-Length Transcript Sequencing of Abrus precatorius.</title>
        <authorList>
            <person name="Hovde B.T."/>
            <person name="Daligault H.E."/>
            <person name="Hanschen E.R."/>
            <person name="Kunde Y.A."/>
            <person name="Johnson M.B."/>
            <person name="Starkenburg S.R."/>
            <person name="Johnson S.L."/>
        </authorList>
    </citation>
    <scope>NUCLEOTIDE SEQUENCE [LARGE SCALE GENOMIC DNA]</scope>
</reference>
<keyword evidence="1" id="KW-1185">Reference proteome</keyword>
<dbReference type="OrthoDB" id="1749844at2759"/>
<accession>A0A8B8L6Z2</accession>
<organism evidence="1 2">
    <name type="scientific">Abrus precatorius</name>
    <name type="common">Indian licorice</name>
    <name type="synonym">Glycine abrus</name>
    <dbReference type="NCBI Taxonomy" id="3816"/>
    <lineage>
        <taxon>Eukaryota</taxon>
        <taxon>Viridiplantae</taxon>
        <taxon>Streptophyta</taxon>
        <taxon>Embryophyta</taxon>
        <taxon>Tracheophyta</taxon>
        <taxon>Spermatophyta</taxon>
        <taxon>Magnoliopsida</taxon>
        <taxon>eudicotyledons</taxon>
        <taxon>Gunneridae</taxon>
        <taxon>Pentapetalae</taxon>
        <taxon>rosids</taxon>
        <taxon>fabids</taxon>
        <taxon>Fabales</taxon>
        <taxon>Fabaceae</taxon>
        <taxon>Papilionoideae</taxon>
        <taxon>50 kb inversion clade</taxon>
        <taxon>NPAAA clade</taxon>
        <taxon>indigoferoid/millettioid clade</taxon>
        <taxon>Abreae</taxon>
        <taxon>Abrus</taxon>
    </lineage>
</organism>
<sequence length="226" mass="25502">MTSSEVAKSDDLIRGKCILKDKLVDVLFDSGATHSFVSLDYVSCLEIFVSSLPYTIVVSTPINQPVVTLHACLGCSVIIHGRNFLVDLICLPLSQLDVVLGMKWLSSNHVFLDYKEKTLIFGDSVPRTPRLLCEDDSRNMVNVKAFMILFSTEVERSVKAEHILVVNEFLEIFPKDVTELPLKREIEFTIDLIPGVSLVSIVPYRMLLMELAKVKSKLRICWKNNL</sequence>
<dbReference type="Proteomes" id="UP000694853">
    <property type="component" value="Unplaced"/>
</dbReference>
<dbReference type="Pfam" id="PF08284">
    <property type="entry name" value="RVP_2"/>
    <property type="match status" value="1"/>
</dbReference>
<dbReference type="AlphaFoldDB" id="A0A8B8L6Z2"/>
<dbReference type="Gene3D" id="2.40.70.10">
    <property type="entry name" value="Acid Proteases"/>
    <property type="match status" value="1"/>
</dbReference>
<dbReference type="SUPFAM" id="SSF50630">
    <property type="entry name" value="Acid proteases"/>
    <property type="match status" value="1"/>
</dbReference>
<evidence type="ECO:0000313" key="1">
    <source>
        <dbReference type="Proteomes" id="UP000694853"/>
    </source>
</evidence>